<name>A0AAD6G7E7_9EURO</name>
<reference evidence="2" key="1">
    <citation type="submission" date="2022-12" db="EMBL/GenBank/DDBJ databases">
        <authorList>
            <person name="Petersen C."/>
        </authorList>
    </citation>
    <scope>NUCLEOTIDE SEQUENCE</scope>
    <source>
        <strain evidence="2">IBT 16125</strain>
    </source>
</reference>
<gene>
    <name evidence="2" type="ORF">N7458_000021</name>
</gene>
<comment type="caution">
    <text evidence="2">The sequence shown here is derived from an EMBL/GenBank/DDBJ whole genome shotgun (WGS) entry which is preliminary data.</text>
</comment>
<protein>
    <submittedName>
        <fullName evidence="2">Uncharacterized protein</fullName>
    </submittedName>
</protein>
<reference evidence="2" key="2">
    <citation type="journal article" date="2023" name="IMA Fungus">
        <title>Comparative genomic study of the Penicillium genus elucidates a diverse pangenome and 15 lateral gene transfer events.</title>
        <authorList>
            <person name="Petersen C."/>
            <person name="Sorensen T."/>
            <person name="Nielsen M.R."/>
            <person name="Sondergaard T.E."/>
            <person name="Sorensen J.L."/>
            <person name="Fitzpatrick D.A."/>
            <person name="Frisvad J.C."/>
            <person name="Nielsen K.L."/>
        </authorList>
    </citation>
    <scope>NUCLEOTIDE SEQUENCE</scope>
    <source>
        <strain evidence="2">IBT 16125</strain>
    </source>
</reference>
<proteinExistence type="predicted"/>
<dbReference type="GeneID" id="81593658"/>
<keyword evidence="1" id="KW-0472">Membrane</keyword>
<keyword evidence="1" id="KW-1133">Transmembrane helix</keyword>
<sequence>MEGSDAIIIVAAVFLSISLIAVCLRCFVRLKIVKAFGYDDSLMVMATIFNVGFAICGIVGALYGMGKSQAYLAHRPDVGG</sequence>
<accession>A0AAD6G7E7</accession>
<dbReference type="EMBL" id="JAPVEA010000001">
    <property type="protein sequence ID" value="KAJ5464335.1"/>
    <property type="molecule type" value="Genomic_DNA"/>
</dbReference>
<dbReference type="AlphaFoldDB" id="A0AAD6G7E7"/>
<keyword evidence="1" id="KW-0812">Transmembrane</keyword>
<evidence type="ECO:0000256" key="1">
    <source>
        <dbReference type="SAM" id="Phobius"/>
    </source>
</evidence>
<feature type="transmembrane region" description="Helical" evidence="1">
    <location>
        <begin position="6"/>
        <end position="30"/>
    </location>
</feature>
<evidence type="ECO:0000313" key="3">
    <source>
        <dbReference type="Proteomes" id="UP001213681"/>
    </source>
</evidence>
<feature type="transmembrane region" description="Helical" evidence="1">
    <location>
        <begin position="42"/>
        <end position="63"/>
    </location>
</feature>
<dbReference type="RefSeq" id="XP_056771182.1">
    <property type="nucleotide sequence ID" value="XM_056903415.1"/>
</dbReference>
<keyword evidence="3" id="KW-1185">Reference proteome</keyword>
<organism evidence="2 3">
    <name type="scientific">Penicillium daleae</name>
    <dbReference type="NCBI Taxonomy" id="63821"/>
    <lineage>
        <taxon>Eukaryota</taxon>
        <taxon>Fungi</taxon>
        <taxon>Dikarya</taxon>
        <taxon>Ascomycota</taxon>
        <taxon>Pezizomycotina</taxon>
        <taxon>Eurotiomycetes</taxon>
        <taxon>Eurotiomycetidae</taxon>
        <taxon>Eurotiales</taxon>
        <taxon>Aspergillaceae</taxon>
        <taxon>Penicillium</taxon>
    </lineage>
</organism>
<evidence type="ECO:0000313" key="2">
    <source>
        <dbReference type="EMBL" id="KAJ5464335.1"/>
    </source>
</evidence>
<dbReference type="Proteomes" id="UP001213681">
    <property type="component" value="Unassembled WGS sequence"/>
</dbReference>